<dbReference type="EMBL" id="AP028679">
    <property type="protein sequence ID" value="BEQ14147.1"/>
    <property type="molecule type" value="Genomic_DNA"/>
</dbReference>
<dbReference type="Gene3D" id="3.30.300.30">
    <property type="match status" value="1"/>
</dbReference>
<dbReference type="FunFam" id="3.30.300.30:FF:000008">
    <property type="entry name" value="2,3-dihydroxybenzoate-AMP ligase"/>
    <property type="match status" value="1"/>
</dbReference>
<dbReference type="PANTHER" id="PTHR24096">
    <property type="entry name" value="LONG-CHAIN-FATTY-ACID--COA LIGASE"/>
    <property type="match status" value="1"/>
</dbReference>
<evidence type="ECO:0000256" key="2">
    <source>
        <dbReference type="ARBA" id="ARBA00022598"/>
    </source>
</evidence>
<dbReference type="Pfam" id="PF00501">
    <property type="entry name" value="AMP-binding"/>
    <property type="match status" value="1"/>
</dbReference>
<evidence type="ECO:0000313" key="5">
    <source>
        <dbReference type="EMBL" id="BEQ14147.1"/>
    </source>
</evidence>
<dbReference type="Proteomes" id="UP001366166">
    <property type="component" value="Chromosome"/>
</dbReference>
<dbReference type="AlphaFoldDB" id="A0AAU9EZ92"/>
<comment type="similarity">
    <text evidence="1">Belongs to the ATP-dependent AMP-binding enzyme family.</text>
</comment>
<reference evidence="6" key="1">
    <citation type="journal article" date="2023" name="Arch. Microbiol.">
        <title>Desulfoferula mesophilus gen. nov. sp. nov., a mesophilic sulfate-reducing bacterium isolated from a brackish lake sediment.</title>
        <authorList>
            <person name="Watanabe T."/>
            <person name="Yabe T."/>
            <person name="Tsuji J.M."/>
            <person name="Fukui M."/>
        </authorList>
    </citation>
    <scope>NUCLEOTIDE SEQUENCE [LARGE SCALE GENOMIC DNA]</scope>
    <source>
        <strain evidence="6">12FAK</strain>
    </source>
</reference>
<feature type="domain" description="AMP-dependent synthetase/ligase" evidence="3">
    <location>
        <begin position="12"/>
        <end position="381"/>
    </location>
</feature>
<dbReference type="RefSeq" id="WP_338605873.1">
    <property type="nucleotide sequence ID" value="NZ_AP028679.1"/>
</dbReference>
<organism evidence="5 6">
    <name type="scientific">Desulfoferula mesophila</name>
    <dbReference type="NCBI Taxonomy" id="3058419"/>
    <lineage>
        <taxon>Bacteria</taxon>
        <taxon>Pseudomonadati</taxon>
        <taxon>Thermodesulfobacteriota</taxon>
        <taxon>Desulfarculia</taxon>
        <taxon>Desulfarculales</taxon>
        <taxon>Desulfarculaceae</taxon>
        <taxon>Desulfoferula</taxon>
    </lineage>
</organism>
<sequence length="518" mass="57417">MDDICTLRTVVDRNLEYNPRKTALIEGDRQYSFLEFARRTRAMGNALLDLGLSKGDRVAILSKNSMENAESYFSIPNAGLVLVMLNFRLAAREILTILDDARASVLLVNHEFMGQVEQIRGELDFVKRFVFIGPRDATPAGWLHYEAMIEAASSEVPPTELRETDLAALMYTSGTTGSPKGCMATHRNFYHVGRSLTLELRMTRDDVGIIASPLFHATGEVVLMNGMYSGTTSVIMPQWDAAQFLALVEKHKVTTGMLATPMLLFLLESPEVDNYDHSSLQKVFFAGAPVTPVVFQRAIERFGNVWVHLFGTTETVGQTTILKTEDIADALATGNTEILGSCGRSFADMQSMVVDGDDRPVAPGEVGEMKVRGLGTTLGYWNKPDETRNDFRNGAYYSQDLCRVDEQGFIYVVDRKKDMIITGGENVYPAEVENVLYKHPSVSMAAVIGTPDERWGEVVTAMVVKKTEQNLEAEDVKVFLRGEIAGYKVPKIVLFVDSLPMSASGKILKFKLRTELCA</sequence>
<keyword evidence="2" id="KW-0436">Ligase</keyword>
<feature type="domain" description="AMP-binding enzyme C-terminal" evidence="4">
    <location>
        <begin position="431"/>
        <end position="506"/>
    </location>
</feature>
<dbReference type="Gene3D" id="2.30.38.10">
    <property type="entry name" value="Luciferase, Domain 3"/>
    <property type="match status" value="1"/>
</dbReference>
<dbReference type="PANTHER" id="PTHR24096:SF267">
    <property type="entry name" value="MALONATE--COA LIGASE ACSF3, MITOCHONDRIAL"/>
    <property type="match status" value="1"/>
</dbReference>
<dbReference type="InterPro" id="IPR020845">
    <property type="entry name" value="AMP-binding_CS"/>
</dbReference>
<dbReference type="InterPro" id="IPR025110">
    <property type="entry name" value="AMP-bd_C"/>
</dbReference>
<keyword evidence="6" id="KW-1185">Reference proteome</keyword>
<dbReference type="GO" id="GO:0016405">
    <property type="term" value="F:CoA-ligase activity"/>
    <property type="evidence" value="ECO:0007669"/>
    <property type="project" value="TreeGrafter"/>
</dbReference>
<dbReference type="PROSITE" id="PS00455">
    <property type="entry name" value="AMP_BINDING"/>
    <property type="match status" value="1"/>
</dbReference>
<dbReference type="SUPFAM" id="SSF56801">
    <property type="entry name" value="Acetyl-CoA synthetase-like"/>
    <property type="match status" value="1"/>
</dbReference>
<dbReference type="KEGG" id="dmp:FAK_12130"/>
<dbReference type="InterPro" id="IPR045851">
    <property type="entry name" value="AMP-bd_C_sf"/>
</dbReference>
<protein>
    <submittedName>
        <fullName evidence="5">Acyl-CoA synthetase</fullName>
    </submittedName>
</protein>
<name>A0AAU9EZ92_9BACT</name>
<evidence type="ECO:0000313" key="6">
    <source>
        <dbReference type="Proteomes" id="UP001366166"/>
    </source>
</evidence>
<dbReference type="InterPro" id="IPR000873">
    <property type="entry name" value="AMP-dep_synth/lig_dom"/>
</dbReference>
<evidence type="ECO:0000259" key="3">
    <source>
        <dbReference type="Pfam" id="PF00501"/>
    </source>
</evidence>
<dbReference type="Pfam" id="PF13193">
    <property type="entry name" value="AMP-binding_C"/>
    <property type="match status" value="1"/>
</dbReference>
<evidence type="ECO:0000259" key="4">
    <source>
        <dbReference type="Pfam" id="PF13193"/>
    </source>
</evidence>
<proteinExistence type="inferred from homology"/>
<gene>
    <name evidence="5" type="ORF">FAK_12130</name>
</gene>
<dbReference type="Gene3D" id="3.40.50.980">
    <property type="match status" value="2"/>
</dbReference>
<accession>A0AAU9EZ92</accession>
<evidence type="ECO:0000256" key="1">
    <source>
        <dbReference type="ARBA" id="ARBA00006432"/>
    </source>
</evidence>